<comment type="caution">
    <text evidence="1">The sequence shown here is derived from an EMBL/GenBank/DDBJ whole genome shotgun (WGS) entry which is preliminary data.</text>
</comment>
<sequence>MTPLFNNVSKPPHPLFLYVWVQMQAMSDVRVPNEIINVLHRLILQCCVDCTSCAFAYFHRYRICSTYPRFLQHYPSFSMWLFCEKQLASMRLPSSPICLRVTSQASY</sequence>
<name>A0AA36C5Y9_9BILA</name>
<protein>
    <submittedName>
        <fullName evidence="1">Uncharacterized protein</fullName>
    </submittedName>
</protein>
<accession>A0AA36C5Y9</accession>
<dbReference type="AlphaFoldDB" id="A0AA36C5Y9"/>
<feature type="non-terminal residue" evidence="1">
    <location>
        <position position="107"/>
    </location>
</feature>
<dbReference type="Proteomes" id="UP001177023">
    <property type="component" value="Unassembled WGS sequence"/>
</dbReference>
<reference evidence="1" key="1">
    <citation type="submission" date="2023-06" db="EMBL/GenBank/DDBJ databases">
        <authorList>
            <person name="Delattre M."/>
        </authorList>
    </citation>
    <scope>NUCLEOTIDE SEQUENCE</scope>
    <source>
        <strain evidence="1">AF72</strain>
    </source>
</reference>
<gene>
    <name evidence="1" type="ORF">MSPICULIGERA_LOCUS1463</name>
</gene>
<organism evidence="1 2">
    <name type="scientific">Mesorhabditis spiculigera</name>
    <dbReference type="NCBI Taxonomy" id="96644"/>
    <lineage>
        <taxon>Eukaryota</taxon>
        <taxon>Metazoa</taxon>
        <taxon>Ecdysozoa</taxon>
        <taxon>Nematoda</taxon>
        <taxon>Chromadorea</taxon>
        <taxon>Rhabditida</taxon>
        <taxon>Rhabditina</taxon>
        <taxon>Rhabditomorpha</taxon>
        <taxon>Rhabditoidea</taxon>
        <taxon>Rhabditidae</taxon>
        <taxon>Mesorhabditinae</taxon>
        <taxon>Mesorhabditis</taxon>
    </lineage>
</organism>
<evidence type="ECO:0000313" key="1">
    <source>
        <dbReference type="EMBL" id="CAJ0560126.1"/>
    </source>
</evidence>
<evidence type="ECO:0000313" key="2">
    <source>
        <dbReference type="Proteomes" id="UP001177023"/>
    </source>
</evidence>
<proteinExistence type="predicted"/>
<keyword evidence="2" id="KW-1185">Reference proteome</keyword>
<dbReference type="EMBL" id="CATQJA010000422">
    <property type="protein sequence ID" value="CAJ0560126.1"/>
    <property type="molecule type" value="Genomic_DNA"/>
</dbReference>